<reference evidence="2" key="2">
    <citation type="submission" date="2016-04" db="EMBL/GenBank/DDBJ databases">
        <title>First Complete Genome Sequence of a Subdivision 6 Acidobacterium.</title>
        <authorList>
            <person name="Huang S."/>
            <person name="Vieira S."/>
            <person name="Bunk B."/>
            <person name="Riedel T."/>
            <person name="Sproeer C."/>
            <person name="Overmann J."/>
        </authorList>
    </citation>
    <scope>NUCLEOTIDE SEQUENCE [LARGE SCALE GENOMIC DNA]</scope>
    <source>
        <strain evidence="2">DSM 100886 HEG_-6_39</strain>
    </source>
</reference>
<organism evidence="1 2">
    <name type="scientific">Luteitalea pratensis</name>
    <dbReference type="NCBI Taxonomy" id="1855912"/>
    <lineage>
        <taxon>Bacteria</taxon>
        <taxon>Pseudomonadati</taxon>
        <taxon>Acidobacteriota</taxon>
        <taxon>Vicinamibacteria</taxon>
        <taxon>Vicinamibacterales</taxon>
        <taxon>Vicinamibacteraceae</taxon>
        <taxon>Luteitalea</taxon>
    </lineage>
</organism>
<evidence type="ECO:0000313" key="1">
    <source>
        <dbReference type="EMBL" id="AMY10322.1"/>
    </source>
</evidence>
<dbReference type="OrthoDB" id="140419at2"/>
<protein>
    <recommendedName>
        <fullName evidence="3">DUF885 domain-containing protein</fullName>
    </recommendedName>
</protein>
<reference evidence="1 2" key="1">
    <citation type="journal article" date="2016" name="Genome Announc.">
        <title>First Complete Genome Sequence of a Subdivision 6 Acidobacterium Strain.</title>
        <authorList>
            <person name="Huang S."/>
            <person name="Vieira S."/>
            <person name="Bunk B."/>
            <person name="Riedel T."/>
            <person name="Sproer C."/>
            <person name="Overmann J."/>
        </authorList>
    </citation>
    <scope>NUCLEOTIDE SEQUENCE [LARGE SCALE GENOMIC DNA]</scope>
    <source>
        <strain evidence="2">DSM 100886 HEG_-6_39</strain>
    </source>
</reference>
<dbReference type="EMBL" id="CP015136">
    <property type="protein sequence ID" value="AMY10322.1"/>
    <property type="molecule type" value="Genomic_DNA"/>
</dbReference>
<dbReference type="AlphaFoldDB" id="A0A143PNX2"/>
<dbReference type="RefSeq" id="WP_110171971.1">
    <property type="nucleotide sequence ID" value="NZ_CP015136.1"/>
</dbReference>
<accession>A0A143PNX2</accession>
<dbReference type="PATRIC" id="fig|1813736.3.peg.3760"/>
<dbReference type="KEGG" id="abac:LuPra_03552"/>
<sequence>MPNPLAATAAAVLLFVTYMPGQHRHTVPRRALWHLGQPGHAARGMVTMDDLARDYVRLVLSLGVHDPDAVDAYYGPAALQEQARAAATPLPDLARDAARLASELADLRVPGGDLDGRRLRMLRVQVRALITRIAMRQGRLLPFDDESAAIYDVVAPTHDAAHFEGLLHALATVLPGSGPVPARYESFRAGFVIPPARVDSVFRAAIEACRARTRAHVELPPGERFTLEYVKDKPWSGYNWYQGDYRSVIQVNTALPIFIDRALDLACHEGYPGHHVYNVLIEQQLVRERGWIEWSVYPLFSPQSLIAEGTANFGIAVAFPDAERLTFERDELFPRAGLDPALAARYQDVQRLAARLSYAGNEAARRYLDGTVSADDAVAWLERFALMSHDRAVQRVRFFDRYRSYVINYNLGEDLVEAFVERQGGTDANPSRRWDVFLDLLRVPRLPSELAAPAP</sequence>
<evidence type="ECO:0008006" key="3">
    <source>
        <dbReference type="Google" id="ProtNLM"/>
    </source>
</evidence>
<name>A0A143PNX2_LUTPR</name>
<keyword evidence="2" id="KW-1185">Reference proteome</keyword>
<proteinExistence type="predicted"/>
<dbReference type="Proteomes" id="UP000076079">
    <property type="component" value="Chromosome"/>
</dbReference>
<dbReference type="STRING" id="1855912.LuPra_03552"/>
<gene>
    <name evidence="1" type="ORF">LuPra_03552</name>
</gene>
<evidence type="ECO:0000313" key="2">
    <source>
        <dbReference type="Proteomes" id="UP000076079"/>
    </source>
</evidence>